<accession>A0A6P6XVE4</accession>
<dbReference type="InterPro" id="IPR001356">
    <property type="entry name" value="HD"/>
</dbReference>
<dbReference type="PROSITE" id="PS00478">
    <property type="entry name" value="LIM_DOMAIN_1"/>
    <property type="match status" value="1"/>
</dbReference>
<evidence type="ECO:0000256" key="11">
    <source>
        <dbReference type="PROSITE-ProRule" id="PRU00125"/>
    </source>
</evidence>
<keyword evidence="7 10" id="KW-0238">DNA-binding</keyword>
<sequence length="462" mass="51000">MAVATSMPIKTESSSSTSTSIQSTSSSSSSSSTELTELSSRKWPSTTSTVAEISATERISLCVGCGSEIYDQYILRVSPDLEWHASCLKCADCQQYLDESCTCFVRDGKTYCKRDYLRLFGAKCAKCSMCFSKTDLVMRARNKIYHVECFRCAVCARQLTRGDEFVLKFDDLFCKADHEVAEKASGINFHSNNAPSSNNVNQSNNTNSSSTTNSSSGHHSHHNGGGGHHRSSHRSSSSSSSMSHHHHHNSSNKNPDHKPTRVRTVLNEKQLHTLRSCYNANPRPDALMKEQLVEMTGLSPRVIRVWFQNKRCKDKKRSILMKQMQQQEKDGRQLNIGQMRGVPLIATSPVRHESPLQMTTTPIDVHSYQPPWKALADYASMQTDLDPNAAQFQHLVSQMHGYNDVNGGGGMNTSNDTCLSSMGHNSGIATGPCTPMSYLAEQDIHQPPSNVSSDLSSPCTSD</sequence>
<evidence type="ECO:0000256" key="8">
    <source>
        <dbReference type="ARBA" id="ARBA00023155"/>
    </source>
</evidence>
<dbReference type="FunCoup" id="A0A6P6XVE4">
    <property type="interactions" value="91"/>
</dbReference>
<dbReference type="Pfam" id="PF00046">
    <property type="entry name" value="Homeodomain"/>
    <property type="match status" value="1"/>
</dbReference>
<dbReference type="SMART" id="SM00132">
    <property type="entry name" value="LIM"/>
    <property type="match status" value="2"/>
</dbReference>
<evidence type="ECO:0000256" key="13">
    <source>
        <dbReference type="SAM" id="MobiDB-lite"/>
    </source>
</evidence>
<protein>
    <submittedName>
        <fullName evidence="17">Insulin gene enhancer protein isl-1-like</fullName>
    </submittedName>
</protein>
<organism evidence="16 17">
    <name type="scientific">Dermatophagoides pteronyssinus</name>
    <name type="common">European house dust mite</name>
    <dbReference type="NCBI Taxonomy" id="6956"/>
    <lineage>
        <taxon>Eukaryota</taxon>
        <taxon>Metazoa</taxon>
        <taxon>Ecdysozoa</taxon>
        <taxon>Arthropoda</taxon>
        <taxon>Chelicerata</taxon>
        <taxon>Arachnida</taxon>
        <taxon>Acari</taxon>
        <taxon>Acariformes</taxon>
        <taxon>Sarcoptiformes</taxon>
        <taxon>Astigmata</taxon>
        <taxon>Psoroptidia</taxon>
        <taxon>Analgoidea</taxon>
        <taxon>Pyroglyphidae</taxon>
        <taxon>Dermatophagoidinae</taxon>
        <taxon>Dermatophagoides</taxon>
    </lineage>
</organism>
<evidence type="ECO:0000256" key="12">
    <source>
        <dbReference type="RuleBase" id="RU000682"/>
    </source>
</evidence>
<dbReference type="SUPFAM" id="SSF46689">
    <property type="entry name" value="Homeodomain-like"/>
    <property type="match status" value="1"/>
</dbReference>
<keyword evidence="9 10" id="KW-0539">Nucleus</keyword>
<evidence type="ECO:0000256" key="2">
    <source>
        <dbReference type="ARBA" id="ARBA00022473"/>
    </source>
</evidence>
<name>A0A6P6XVE4_DERPT</name>
<dbReference type="CDD" id="cd00086">
    <property type="entry name" value="homeodomain"/>
    <property type="match status" value="1"/>
</dbReference>
<keyword evidence="3 11" id="KW-0479">Metal-binding</keyword>
<dbReference type="AlphaFoldDB" id="A0A6P6XVE4"/>
<evidence type="ECO:0000259" key="15">
    <source>
        <dbReference type="PROSITE" id="PS50071"/>
    </source>
</evidence>
<feature type="region of interest" description="Disordered" evidence="13">
    <location>
        <begin position="1"/>
        <end position="40"/>
    </location>
</feature>
<feature type="compositionally biased region" description="Basic residues" evidence="13">
    <location>
        <begin position="218"/>
        <end position="233"/>
    </location>
</feature>
<feature type="domain" description="Homeobox" evidence="15">
    <location>
        <begin position="257"/>
        <end position="317"/>
    </location>
</feature>
<dbReference type="OrthoDB" id="125004at2759"/>
<dbReference type="PANTHER" id="PTHR24204:SF8">
    <property type="entry name" value="TAILUP, ISOFORM A"/>
    <property type="match status" value="1"/>
</dbReference>
<evidence type="ECO:0000256" key="4">
    <source>
        <dbReference type="ARBA" id="ARBA00022737"/>
    </source>
</evidence>
<dbReference type="CDD" id="cd09374">
    <property type="entry name" value="LIM2_Isl"/>
    <property type="match status" value="1"/>
</dbReference>
<keyword evidence="16" id="KW-1185">Reference proteome</keyword>
<dbReference type="Proteomes" id="UP000515146">
    <property type="component" value="Unplaced"/>
</dbReference>
<dbReference type="Pfam" id="PF00412">
    <property type="entry name" value="LIM"/>
    <property type="match status" value="2"/>
</dbReference>
<dbReference type="Gene3D" id="1.10.10.60">
    <property type="entry name" value="Homeodomain-like"/>
    <property type="match status" value="1"/>
</dbReference>
<feature type="compositionally biased region" description="Low complexity" evidence="13">
    <location>
        <begin position="190"/>
        <end position="217"/>
    </location>
</feature>
<dbReference type="PROSITE" id="PS50071">
    <property type="entry name" value="HOMEOBOX_2"/>
    <property type="match status" value="1"/>
</dbReference>
<dbReference type="InterPro" id="IPR047169">
    <property type="entry name" value="ISL1/2-like"/>
</dbReference>
<dbReference type="GO" id="GO:0007409">
    <property type="term" value="P:axonogenesis"/>
    <property type="evidence" value="ECO:0007669"/>
    <property type="project" value="TreeGrafter"/>
</dbReference>
<keyword evidence="8 10" id="KW-0371">Homeobox</keyword>
<feature type="compositionally biased region" description="Low complexity" evidence="13">
    <location>
        <begin position="11"/>
        <end position="38"/>
    </location>
</feature>
<evidence type="ECO:0000256" key="3">
    <source>
        <dbReference type="ARBA" id="ARBA00022723"/>
    </source>
</evidence>
<dbReference type="SMART" id="SM00389">
    <property type="entry name" value="HOX"/>
    <property type="match status" value="1"/>
</dbReference>
<dbReference type="PANTHER" id="PTHR24204">
    <property type="entry name" value="INSULIN GENE ENHANCER PROTEIN"/>
    <property type="match status" value="1"/>
</dbReference>
<dbReference type="InterPro" id="IPR001781">
    <property type="entry name" value="Znf_LIM"/>
</dbReference>
<evidence type="ECO:0000313" key="16">
    <source>
        <dbReference type="Proteomes" id="UP000515146"/>
    </source>
</evidence>
<dbReference type="GO" id="GO:0045944">
    <property type="term" value="P:positive regulation of transcription by RNA polymerase II"/>
    <property type="evidence" value="ECO:0007669"/>
    <property type="project" value="InterPro"/>
</dbReference>
<dbReference type="PROSITE" id="PS50023">
    <property type="entry name" value="LIM_DOMAIN_2"/>
    <property type="match status" value="2"/>
</dbReference>
<dbReference type="InParanoid" id="A0A6P6XVE4"/>
<reference evidence="17" key="1">
    <citation type="submission" date="2025-08" db="UniProtKB">
        <authorList>
            <consortium name="RefSeq"/>
        </authorList>
    </citation>
    <scope>IDENTIFICATION</scope>
    <source>
        <strain evidence="17">Airmid</strain>
    </source>
</reference>
<dbReference type="FunFam" id="2.10.110.10:FF:000034">
    <property type="entry name" value="Insulin gene enhancer protein ISL"/>
    <property type="match status" value="1"/>
</dbReference>
<dbReference type="Gene3D" id="2.10.110.10">
    <property type="entry name" value="Cysteine Rich Protein"/>
    <property type="match status" value="2"/>
</dbReference>
<evidence type="ECO:0000313" key="17">
    <source>
        <dbReference type="RefSeq" id="XP_027196821.1"/>
    </source>
</evidence>
<keyword evidence="4" id="KW-0677">Repeat</keyword>
<dbReference type="OMA" id="LGGPMND"/>
<dbReference type="GO" id="GO:0005634">
    <property type="term" value="C:nucleus"/>
    <property type="evidence" value="ECO:0007669"/>
    <property type="project" value="UniProtKB-SubCell"/>
</dbReference>
<dbReference type="RefSeq" id="XP_027196821.1">
    <property type="nucleotide sequence ID" value="XM_027341020.1"/>
</dbReference>
<evidence type="ECO:0000256" key="7">
    <source>
        <dbReference type="ARBA" id="ARBA00023125"/>
    </source>
</evidence>
<dbReference type="KEGG" id="dpte:113791266"/>
<evidence type="ECO:0000259" key="14">
    <source>
        <dbReference type="PROSITE" id="PS50023"/>
    </source>
</evidence>
<dbReference type="CDD" id="cd09366">
    <property type="entry name" value="LIM1_Isl"/>
    <property type="match status" value="1"/>
</dbReference>
<evidence type="ECO:0000256" key="6">
    <source>
        <dbReference type="ARBA" id="ARBA00023038"/>
    </source>
</evidence>
<dbReference type="FunFam" id="1.10.10.60:FF:000041">
    <property type="entry name" value="insulin gene enhancer protein ISL-1"/>
    <property type="match status" value="1"/>
</dbReference>
<dbReference type="GO" id="GO:0046872">
    <property type="term" value="F:metal ion binding"/>
    <property type="evidence" value="ECO:0007669"/>
    <property type="project" value="UniProtKB-KW"/>
</dbReference>
<evidence type="ECO:0000256" key="5">
    <source>
        <dbReference type="ARBA" id="ARBA00022833"/>
    </source>
</evidence>
<dbReference type="GO" id="GO:0048665">
    <property type="term" value="P:neuron fate specification"/>
    <property type="evidence" value="ECO:0007669"/>
    <property type="project" value="InterPro"/>
</dbReference>
<feature type="domain" description="LIM zinc-binding" evidence="14">
    <location>
        <begin position="125"/>
        <end position="184"/>
    </location>
</feature>
<comment type="subcellular location">
    <subcellularLocation>
        <location evidence="1 10 12">Nucleus</location>
    </subcellularLocation>
</comment>
<dbReference type="PROSITE" id="PS00027">
    <property type="entry name" value="HOMEOBOX_1"/>
    <property type="match status" value="1"/>
</dbReference>
<dbReference type="GO" id="GO:0000981">
    <property type="term" value="F:DNA-binding transcription factor activity, RNA polymerase II-specific"/>
    <property type="evidence" value="ECO:0007669"/>
    <property type="project" value="InterPro"/>
</dbReference>
<dbReference type="InterPro" id="IPR047244">
    <property type="entry name" value="ISL1/2-like_LIM1"/>
</dbReference>
<feature type="DNA-binding region" description="Homeobox" evidence="10">
    <location>
        <begin position="259"/>
        <end position="318"/>
    </location>
</feature>
<dbReference type="CTD" id="35147"/>
<feature type="region of interest" description="Disordered" evidence="13">
    <location>
        <begin position="187"/>
        <end position="260"/>
    </location>
</feature>
<keyword evidence="2" id="KW-0217">Developmental protein</keyword>
<dbReference type="InterPro" id="IPR009057">
    <property type="entry name" value="Homeodomain-like_sf"/>
</dbReference>
<keyword evidence="6 11" id="KW-0440">LIM domain</keyword>
<dbReference type="SUPFAM" id="SSF57716">
    <property type="entry name" value="Glucocorticoid receptor-like (DNA-binding domain)"/>
    <property type="match status" value="2"/>
</dbReference>
<feature type="domain" description="LIM zinc-binding" evidence="14">
    <location>
        <begin position="60"/>
        <end position="122"/>
    </location>
</feature>
<evidence type="ECO:0000256" key="9">
    <source>
        <dbReference type="ARBA" id="ARBA00023242"/>
    </source>
</evidence>
<evidence type="ECO:0000256" key="1">
    <source>
        <dbReference type="ARBA" id="ARBA00004123"/>
    </source>
</evidence>
<evidence type="ECO:0000256" key="10">
    <source>
        <dbReference type="PROSITE-ProRule" id="PRU00108"/>
    </source>
</evidence>
<proteinExistence type="predicted"/>
<gene>
    <name evidence="17" type="primary">LOC113791266</name>
</gene>
<dbReference type="InterPro" id="IPR017970">
    <property type="entry name" value="Homeobox_CS"/>
</dbReference>
<keyword evidence="5 11" id="KW-0862">Zinc</keyword>
<dbReference type="GO" id="GO:0003677">
    <property type="term" value="F:DNA binding"/>
    <property type="evidence" value="ECO:0007669"/>
    <property type="project" value="UniProtKB-UniRule"/>
</dbReference>